<dbReference type="AlphaFoldDB" id="A0A0F6SQG8"/>
<dbReference type="Pfam" id="PF05016">
    <property type="entry name" value="ParE_toxin"/>
    <property type="match status" value="1"/>
</dbReference>
<keyword evidence="4" id="KW-1185">Reference proteome</keyword>
<evidence type="ECO:0000256" key="1">
    <source>
        <dbReference type="ARBA" id="ARBA00006226"/>
    </source>
</evidence>
<evidence type="ECO:0000313" key="3">
    <source>
        <dbReference type="EMBL" id="AKF26184.1"/>
    </source>
</evidence>
<proteinExistence type="inferred from homology"/>
<gene>
    <name evidence="3" type="ORF">YH66_00745</name>
</gene>
<dbReference type="Proteomes" id="UP000034037">
    <property type="component" value="Chromosome"/>
</dbReference>
<dbReference type="Gene3D" id="3.30.2310.20">
    <property type="entry name" value="RelE-like"/>
    <property type="match status" value="1"/>
</dbReference>
<reference evidence="3 4" key="1">
    <citation type="submission" date="2015-04" db="EMBL/GenBank/DDBJ databases">
        <title>Complete Genome Sequence of Brevibacterium flavum ATCC 15168.</title>
        <authorList>
            <person name="Ahn J."/>
            <person name="Park G."/>
            <person name="Jeon W."/>
            <person name="Jang Y."/>
            <person name="Jang M."/>
            <person name="Lee H."/>
            <person name="Lee H."/>
        </authorList>
    </citation>
    <scope>NUCLEOTIDE SEQUENCE [LARGE SCALE GENOMIC DNA]</scope>
    <source>
        <strain evidence="3 4">ATCC 15168</strain>
    </source>
</reference>
<dbReference type="InterPro" id="IPR007712">
    <property type="entry name" value="RelE/ParE_toxin"/>
</dbReference>
<dbReference type="PATRIC" id="fig|92706.3.peg.148"/>
<comment type="similarity">
    <text evidence="1">Belongs to the RelE toxin family.</text>
</comment>
<dbReference type="InterPro" id="IPR035093">
    <property type="entry name" value="RelE/ParE_toxin_dom_sf"/>
</dbReference>
<dbReference type="RefSeq" id="WP_003863700.1">
    <property type="nucleotide sequence ID" value="NZ_CP011309.1"/>
</dbReference>
<keyword evidence="2" id="KW-1277">Toxin-antitoxin system</keyword>
<accession>A0A0F6SQG8</accession>
<dbReference type="PANTHER" id="PTHR35601">
    <property type="entry name" value="TOXIN RELE"/>
    <property type="match status" value="1"/>
</dbReference>
<organism evidence="3 4">
    <name type="scientific">[Brevibacterium] flavum</name>
    <dbReference type="NCBI Taxonomy" id="92706"/>
    <lineage>
        <taxon>Bacteria</taxon>
        <taxon>Bacillati</taxon>
        <taxon>Actinomycetota</taxon>
        <taxon>Actinomycetes</taxon>
        <taxon>Mycobacteriales</taxon>
        <taxon>Corynebacteriaceae</taxon>
        <taxon>Corynebacterium</taxon>
    </lineage>
</organism>
<dbReference type="EMBL" id="CP011309">
    <property type="protein sequence ID" value="AKF26184.1"/>
    <property type="molecule type" value="Genomic_DNA"/>
</dbReference>
<evidence type="ECO:0000256" key="2">
    <source>
        <dbReference type="ARBA" id="ARBA00022649"/>
    </source>
</evidence>
<dbReference type="NCBIfam" id="TIGR02385">
    <property type="entry name" value="RelE_StbE"/>
    <property type="match status" value="1"/>
</dbReference>
<dbReference type="SUPFAM" id="SSF143011">
    <property type="entry name" value="RelE-like"/>
    <property type="match status" value="1"/>
</dbReference>
<sequence>MPDPRYSITYKPSAAKSLRKIDRQHQQAIITAIDALAHQPRPDGVKKLQGGEGEYRLRVGSYRIIYDIKDHELVILVLHLGHRKDIYRKL</sequence>
<protein>
    <submittedName>
        <fullName evidence="3">Plasmid stabilization protein</fullName>
    </submittedName>
</protein>
<dbReference type="PANTHER" id="PTHR35601:SF1">
    <property type="entry name" value="TOXIN RELE"/>
    <property type="match status" value="1"/>
</dbReference>
<evidence type="ECO:0000313" key="4">
    <source>
        <dbReference type="Proteomes" id="UP000034037"/>
    </source>
</evidence>
<dbReference type="HOGENOM" id="CLU_155761_3_0_11"/>
<name>A0A0F6SQG8_9CORY</name>